<protein>
    <recommendedName>
        <fullName evidence="5">DUF2272 domain-containing protein</fullName>
    </recommendedName>
</protein>
<keyword evidence="4" id="KW-1185">Reference proteome</keyword>
<evidence type="ECO:0000259" key="2">
    <source>
        <dbReference type="Pfam" id="PF10030"/>
    </source>
</evidence>
<evidence type="ECO:0000313" key="3">
    <source>
        <dbReference type="EMBL" id="CBS89520.1"/>
    </source>
</evidence>
<evidence type="ECO:0000313" key="4">
    <source>
        <dbReference type="Proteomes" id="UP000005667"/>
    </source>
</evidence>
<keyword evidence="3" id="KW-0614">Plasmid</keyword>
<evidence type="ECO:0008006" key="5">
    <source>
        <dbReference type="Google" id="ProtNLM"/>
    </source>
</evidence>
<dbReference type="OrthoDB" id="9785345at2"/>
<gene>
    <name evidence="3" type="ordered locus">AZOLI_p20376</name>
</gene>
<dbReference type="Gene3D" id="1.10.10.2520">
    <property type="entry name" value="Cell wall hydrolase SleB, domain 1"/>
    <property type="match status" value="1"/>
</dbReference>
<dbReference type="EMBL" id="FQ311870">
    <property type="protein sequence ID" value="CBS89520.1"/>
    <property type="molecule type" value="Genomic_DNA"/>
</dbReference>
<dbReference type="Pfam" id="PF10030">
    <property type="entry name" value="DUF2272"/>
    <property type="match status" value="1"/>
</dbReference>
<dbReference type="HOGENOM" id="CLU_596720_0_0_5"/>
<dbReference type="GO" id="GO:0016787">
    <property type="term" value="F:hydrolase activity"/>
    <property type="evidence" value="ECO:0007669"/>
    <property type="project" value="InterPro"/>
</dbReference>
<dbReference type="InterPro" id="IPR011105">
    <property type="entry name" value="Cell_wall_hydrolase_SleB"/>
</dbReference>
<feature type="domain" description="Cell wall hydrolase SleB" evidence="1">
    <location>
        <begin position="115"/>
        <end position="198"/>
    </location>
</feature>
<organism evidence="3 4">
    <name type="scientific">Azospirillum lipoferum (strain 4B)</name>
    <dbReference type="NCBI Taxonomy" id="862719"/>
    <lineage>
        <taxon>Bacteria</taxon>
        <taxon>Pseudomonadati</taxon>
        <taxon>Pseudomonadota</taxon>
        <taxon>Alphaproteobacteria</taxon>
        <taxon>Rhodospirillales</taxon>
        <taxon>Azospirillaceae</taxon>
        <taxon>Azospirillum</taxon>
    </lineage>
</organism>
<dbReference type="Proteomes" id="UP000005667">
    <property type="component" value="Plasmid AZO_p2"/>
</dbReference>
<dbReference type="InterPro" id="IPR019262">
    <property type="entry name" value="DUF2272"/>
</dbReference>
<feature type="domain" description="DUF2272" evidence="2">
    <location>
        <begin position="304"/>
        <end position="456"/>
    </location>
</feature>
<dbReference type="KEGG" id="ali:AZOLI_p20376"/>
<geneLocation type="plasmid" evidence="3 4">
    <name>AZO_p2</name>
</geneLocation>
<dbReference type="InterPro" id="IPR042047">
    <property type="entry name" value="SleB_dom1"/>
</dbReference>
<reference evidence="4" key="1">
    <citation type="journal article" date="2011" name="PLoS Genet.">
        <title>Azospirillum genomes reveal transition of bacteria from aquatic to terrestrial environments.</title>
        <authorList>
            <person name="Wisniewski-Dye F."/>
            <person name="Borziak K."/>
            <person name="Khalsa-Moyers G."/>
            <person name="Alexandre G."/>
            <person name="Sukharnikov L.O."/>
            <person name="Wuichet K."/>
            <person name="Hurst G.B."/>
            <person name="McDonald W.H."/>
            <person name="Robertson J.S."/>
            <person name="Barbe V."/>
            <person name="Calteau A."/>
            <person name="Rouy Z."/>
            <person name="Mangenot S."/>
            <person name="Prigent-Combaret C."/>
            <person name="Normand P."/>
            <person name="Boyer M."/>
            <person name="Siguier P."/>
            <person name="Dessaux Y."/>
            <person name="Elmerich C."/>
            <person name="Condemine G."/>
            <person name="Krishnen G."/>
            <person name="Kennedy I."/>
            <person name="Paterson A.H."/>
            <person name="Gonzalez V."/>
            <person name="Mavingui P."/>
            <person name="Zhulin I.B."/>
        </authorList>
    </citation>
    <scope>NUCLEOTIDE SEQUENCE [LARGE SCALE GENOMIC DNA]</scope>
    <source>
        <strain evidence="4">4B</strain>
    </source>
</reference>
<sequence>MQPLPNNLICCEGKMTNSWTLRNVKPDTAESLRVICGNSNGVFSKILEPGGKTYQVTCTVSSPQSTVSFASPIPAPLIAGRMIEVSDRALDALARVAQSEVGHFGKYGKAQLAGGLAAVVDTVINRVAHKNYPDSIEAVIDQPKQFSAVNGPGTWVGLDPAQPTVMEIVRTHVAGRASGVASMIKGATHFLNPHISSAVAMASWGRYVVENAVAVYGDDAERDVHYHGFPPGGTLPDTYSLRFNGVSAAFEGDGSSPGGLPVGSELRDAIVRICWKEYAFFDNGAAKETDDPQFKRVGEYWKVIGRPFTGKDTNQFWSAAFVSFVLDQAGAGARFPGAAAHCLYFQHFVNALDHYALYEALPQSDAVPEVGDILHYGRDTAKTYDFAKAATAFAADGWYPSHGDIVVEKRADTLITIGGNVLSSVGRKTVMTDDQGRLIDRQEDGQNFPWIGILKLRA</sequence>
<dbReference type="AlphaFoldDB" id="G7ZCN9"/>
<name>G7ZCN9_AZOL4</name>
<dbReference type="Pfam" id="PF07486">
    <property type="entry name" value="Hydrolase_2"/>
    <property type="match status" value="1"/>
</dbReference>
<evidence type="ECO:0000259" key="1">
    <source>
        <dbReference type="Pfam" id="PF07486"/>
    </source>
</evidence>
<accession>G7ZCN9</accession>
<proteinExistence type="predicted"/>